<evidence type="ECO:0000313" key="2">
    <source>
        <dbReference type="Proteomes" id="UP000664096"/>
    </source>
</evidence>
<dbReference type="AlphaFoldDB" id="A0A939J2F1"/>
<dbReference type="Pfam" id="PF13207">
    <property type="entry name" value="AAA_17"/>
    <property type="match status" value="1"/>
</dbReference>
<dbReference type="RefSeq" id="WP_207139039.1">
    <property type="nucleotide sequence ID" value="NZ_JAEKJZ010000001.1"/>
</dbReference>
<name>A0A939J2F1_9HYPH</name>
<dbReference type="SUPFAM" id="SSF52540">
    <property type="entry name" value="P-loop containing nucleoside triphosphate hydrolases"/>
    <property type="match status" value="1"/>
</dbReference>
<gene>
    <name evidence="1" type="ORF">JF539_03935</name>
</gene>
<reference evidence="1" key="1">
    <citation type="submission" date="2020-12" db="EMBL/GenBank/DDBJ databases">
        <title>Oil enriched cultivation method for isolating marine PHA-producing bacteria.</title>
        <authorList>
            <person name="Zheng W."/>
            <person name="Yu S."/>
            <person name="Huang Y."/>
        </authorList>
    </citation>
    <scope>NUCLEOTIDE SEQUENCE</scope>
    <source>
        <strain evidence="1">SY-2-12</strain>
    </source>
</reference>
<dbReference type="Gene3D" id="3.40.50.300">
    <property type="entry name" value="P-loop containing nucleotide triphosphate hydrolases"/>
    <property type="match status" value="1"/>
</dbReference>
<dbReference type="EMBL" id="JAEKJZ010000001">
    <property type="protein sequence ID" value="MBN9669477.1"/>
    <property type="molecule type" value="Genomic_DNA"/>
</dbReference>
<organism evidence="1 2">
    <name type="scientific">Roseibium aggregatum</name>
    <dbReference type="NCBI Taxonomy" id="187304"/>
    <lineage>
        <taxon>Bacteria</taxon>
        <taxon>Pseudomonadati</taxon>
        <taxon>Pseudomonadota</taxon>
        <taxon>Alphaproteobacteria</taxon>
        <taxon>Hyphomicrobiales</taxon>
        <taxon>Stappiaceae</taxon>
        <taxon>Roseibium</taxon>
    </lineage>
</organism>
<accession>A0A939J2F1</accession>
<evidence type="ECO:0000313" key="1">
    <source>
        <dbReference type="EMBL" id="MBN9669477.1"/>
    </source>
</evidence>
<protein>
    <submittedName>
        <fullName evidence="1">AAA family ATPase</fullName>
    </submittedName>
</protein>
<comment type="caution">
    <text evidence="1">The sequence shown here is derived from an EMBL/GenBank/DDBJ whole genome shotgun (WGS) entry which is preliminary data.</text>
</comment>
<dbReference type="Proteomes" id="UP000664096">
    <property type="component" value="Unassembled WGS sequence"/>
</dbReference>
<sequence>MPKVVYLTGAPAAGKSSTIAELRKRRPDIEYWEYGARLTKYISSRENLKSQSELRNLSSMIVKAEDVDAVDDLLLQYVHKYRSSKPVIIDSHPVTKERYGYRITPFSLDRFAQLAPDEIWVFLASPEVTLSRIASNPEGRPQITAEEARFHSQLQASVAATYAMSIGRPVYIFDSSRDREEILGELEARL</sequence>
<proteinExistence type="predicted"/>
<dbReference type="InterPro" id="IPR027417">
    <property type="entry name" value="P-loop_NTPase"/>
</dbReference>